<evidence type="ECO:0000259" key="2">
    <source>
        <dbReference type="Pfam" id="PF01464"/>
    </source>
</evidence>
<sequence>MRGFILAILLGAIGFSGSANAFCYEEAGAMYGIAPSLLWTISKGESNFNPAAVNYNTNGSYDFGLMQINSSWAPTLRKMGIPWEMLADPCTNVKVGAWVLAQCVQDYGYTWAAVGCYNSRTPSKRNRYASRIARLMSREPVAFQRPRQEQRQVAIAAGSLEDSPWEAVFGHAPR</sequence>
<dbReference type="AlphaFoldDB" id="A0A562VP18"/>
<gene>
    <name evidence="3" type="ORF">JN12_01527</name>
</gene>
<proteinExistence type="predicted"/>
<reference evidence="3 4" key="1">
    <citation type="submission" date="2019-07" db="EMBL/GenBank/DDBJ databases">
        <title>Genomic Encyclopedia of Archaeal and Bacterial Type Strains, Phase II (KMG-II): from individual species to whole genera.</title>
        <authorList>
            <person name="Goeker M."/>
        </authorList>
    </citation>
    <scope>NUCLEOTIDE SEQUENCE [LARGE SCALE GENOMIC DNA]</scope>
    <source>
        <strain evidence="3 4">ATCC BAA-1139</strain>
    </source>
</reference>
<dbReference type="SUPFAM" id="SSF53955">
    <property type="entry name" value="Lysozyme-like"/>
    <property type="match status" value="1"/>
</dbReference>
<organism evidence="3 4">
    <name type="scientific">Geobacter argillaceus</name>
    <dbReference type="NCBI Taxonomy" id="345631"/>
    <lineage>
        <taxon>Bacteria</taxon>
        <taxon>Pseudomonadati</taxon>
        <taxon>Thermodesulfobacteriota</taxon>
        <taxon>Desulfuromonadia</taxon>
        <taxon>Geobacterales</taxon>
        <taxon>Geobacteraceae</taxon>
        <taxon>Geobacter</taxon>
    </lineage>
</organism>
<evidence type="ECO:0000256" key="1">
    <source>
        <dbReference type="SAM" id="SignalP"/>
    </source>
</evidence>
<keyword evidence="4" id="KW-1185">Reference proteome</keyword>
<feature type="signal peptide" evidence="1">
    <location>
        <begin position="1"/>
        <end position="21"/>
    </location>
</feature>
<evidence type="ECO:0000313" key="4">
    <source>
        <dbReference type="Proteomes" id="UP000319449"/>
    </source>
</evidence>
<dbReference type="EMBL" id="VLLN01000007">
    <property type="protein sequence ID" value="TWJ19726.1"/>
    <property type="molecule type" value="Genomic_DNA"/>
</dbReference>
<feature type="chain" id="PRO_5021802234" evidence="1">
    <location>
        <begin position="22"/>
        <end position="174"/>
    </location>
</feature>
<keyword evidence="1" id="KW-0732">Signal</keyword>
<accession>A0A562VP18</accession>
<name>A0A562VP18_9BACT</name>
<dbReference type="CDD" id="cd13400">
    <property type="entry name" value="LT_IagB-like"/>
    <property type="match status" value="1"/>
</dbReference>
<comment type="caution">
    <text evidence="3">The sequence shown here is derived from an EMBL/GenBank/DDBJ whole genome shotgun (WGS) entry which is preliminary data.</text>
</comment>
<feature type="domain" description="Transglycosylase SLT" evidence="2">
    <location>
        <begin position="23"/>
        <end position="123"/>
    </location>
</feature>
<dbReference type="InterPro" id="IPR008258">
    <property type="entry name" value="Transglycosylase_SLT_dom_1"/>
</dbReference>
<dbReference type="RefSeq" id="WP_145020687.1">
    <property type="nucleotide sequence ID" value="NZ_VLLN01000007.1"/>
</dbReference>
<evidence type="ECO:0000313" key="3">
    <source>
        <dbReference type="EMBL" id="TWJ19726.1"/>
    </source>
</evidence>
<dbReference type="Proteomes" id="UP000319449">
    <property type="component" value="Unassembled WGS sequence"/>
</dbReference>
<dbReference type="OrthoDB" id="9808681at2"/>
<dbReference type="Pfam" id="PF01464">
    <property type="entry name" value="SLT"/>
    <property type="match status" value="1"/>
</dbReference>
<protein>
    <submittedName>
        <fullName evidence="3">Transglycosylase-like protein with SLT domain</fullName>
    </submittedName>
</protein>
<dbReference type="Gene3D" id="1.10.530.10">
    <property type="match status" value="1"/>
</dbReference>
<dbReference type="InterPro" id="IPR023346">
    <property type="entry name" value="Lysozyme-like_dom_sf"/>
</dbReference>